<organism evidence="7 8">
    <name type="scientific">Hypsibius exemplaris</name>
    <name type="common">Freshwater tardigrade</name>
    <dbReference type="NCBI Taxonomy" id="2072580"/>
    <lineage>
        <taxon>Eukaryota</taxon>
        <taxon>Metazoa</taxon>
        <taxon>Ecdysozoa</taxon>
        <taxon>Tardigrada</taxon>
        <taxon>Eutardigrada</taxon>
        <taxon>Parachela</taxon>
        <taxon>Hypsibioidea</taxon>
        <taxon>Hypsibiidae</taxon>
        <taxon>Hypsibius</taxon>
    </lineage>
</organism>
<dbReference type="SUPFAM" id="SSF53822">
    <property type="entry name" value="Periplasmic binding protein-like I"/>
    <property type="match status" value="1"/>
</dbReference>
<comment type="subcellular location">
    <subcellularLocation>
        <location evidence="1">Membrane</location>
    </subcellularLocation>
</comment>
<keyword evidence="2 5" id="KW-0812">Transmembrane</keyword>
<reference evidence="8" key="1">
    <citation type="submission" date="2017-01" db="EMBL/GenBank/DDBJ databases">
        <title>Comparative genomics of anhydrobiosis in the tardigrade Hypsibius dujardini.</title>
        <authorList>
            <person name="Yoshida Y."/>
            <person name="Koutsovoulos G."/>
            <person name="Laetsch D."/>
            <person name="Stevens L."/>
            <person name="Kumar S."/>
            <person name="Horikawa D."/>
            <person name="Ishino K."/>
            <person name="Komine S."/>
            <person name="Tomita M."/>
            <person name="Blaxter M."/>
            <person name="Arakawa K."/>
        </authorList>
    </citation>
    <scope>NUCLEOTIDE SEQUENCE [LARGE SCALE GENOMIC DNA]</scope>
    <source>
        <strain evidence="8">Z151</strain>
    </source>
</reference>
<dbReference type="InterPro" id="IPR052612">
    <property type="entry name" value="ANP_Clearance_Receptor"/>
</dbReference>
<feature type="domain" description="Receptor ligand binding region" evidence="6">
    <location>
        <begin position="98"/>
        <end position="380"/>
    </location>
</feature>
<name>A0A1W0WP36_HYPEX</name>
<feature type="transmembrane region" description="Helical" evidence="5">
    <location>
        <begin position="440"/>
        <end position="461"/>
    </location>
</feature>
<gene>
    <name evidence="7" type="ORF">BV898_08945</name>
</gene>
<dbReference type="CDD" id="cd06352">
    <property type="entry name" value="PBP1_NPR_GC-like"/>
    <property type="match status" value="1"/>
</dbReference>
<evidence type="ECO:0000313" key="7">
    <source>
        <dbReference type="EMBL" id="OQV16939.1"/>
    </source>
</evidence>
<dbReference type="AlphaFoldDB" id="A0A1W0WP36"/>
<dbReference type="GO" id="GO:0007165">
    <property type="term" value="P:signal transduction"/>
    <property type="evidence" value="ECO:0007669"/>
    <property type="project" value="TreeGrafter"/>
</dbReference>
<keyword evidence="4 5" id="KW-0472">Membrane</keyword>
<dbReference type="GO" id="GO:0017046">
    <property type="term" value="F:peptide hormone binding"/>
    <property type="evidence" value="ECO:0007669"/>
    <property type="project" value="TreeGrafter"/>
</dbReference>
<proteinExistence type="predicted"/>
<dbReference type="Pfam" id="PF01094">
    <property type="entry name" value="ANF_receptor"/>
    <property type="match status" value="1"/>
</dbReference>
<dbReference type="GO" id="GO:0016020">
    <property type="term" value="C:membrane"/>
    <property type="evidence" value="ECO:0007669"/>
    <property type="project" value="UniProtKB-SubCell"/>
</dbReference>
<evidence type="ECO:0000256" key="4">
    <source>
        <dbReference type="ARBA" id="ARBA00023136"/>
    </source>
</evidence>
<evidence type="ECO:0000256" key="3">
    <source>
        <dbReference type="ARBA" id="ARBA00022989"/>
    </source>
</evidence>
<evidence type="ECO:0000313" key="8">
    <source>
        <dbReference type="Proteomes" id="UP000192578"/>
    </source>
</evidence>
<accession>A0A1W0WP36</accession>
<evidence type="ECO:0000256" key="1">
    <source>
        <dbReference type="ARBA" id="ARBA00004370"/>
    </source>
</evidence>
<evidence type="ECO:0000259" key="6">
    <source>
        <dbReference type="Pfam" id="PF01094"/>
    </source>
</evidence>
<dbReference type="InterPro" id="IPR001828">
    <property type="entry name" value="ANF_lig-bd_rcpt"/>
</dbReference>
<dbReference type="Gene3D" id="3.40.50.2300">
    <property type="match status" value="1"/>
</dbReference>
<dbReference type="Proteomes" id="UP000192578">
    <property type="component" value="Unassembled WGS sequence"/>
</dbReference>
<sequence length="503" mass="56396">MCDVSCSDLSVLVVGLVGYSAETLFPAIELAAKEANQLYGPHVTFNYTVLGDRTSGGHCHQFQELVLSQLAEFYYQQRKNGTHLLLLPTGCSASIVHGGSDSALKDKSVYPTLVRLLPSKVEDYAKTFLAIMQRNRWRTATFICDSNSSVDYYFHAACQQFQAILKGEANLYTVYDSQNDLSVEYSRRLALTTARAQSRVILILAHMDLVRLTLVTAFRLGMTKDDYVFLTSLWYNFNNPELGAPHWFRNDSLDEVALAAFKSLLIVTMSSPEDSKRLREFHSSIDSISRKNNITVDYTAANAIPKPEGELYAIFAHAAFHAAAQMVNESIASGTDLNNGVDFARRMYNRTFSSLLEGHSFTVNANGDRDSLYAVLAVTTQDGHLEEVLLYEASQRIFYPSPSGRNWIRADALLVPKDRLDCTYYENTRNCHGDNNVTKIVGATLTVVVMVLLLRLIVLLITRYANSAWKSSPFNLHTKSLVFPPRTNIYHTMGSRDIAWRLP</sequence>
<dbReference type="InterPro" id="IPR028082">
    <property type="entry name" value="Peripla_BP_I"/>
</dbReference>
<comment type="caution">
    <text evidence="7">The sequence shown here is derived from an EMBL/GenBank/DDBJ whole genome shotgun (WGS) entry which is preliminary data.</text>
</comment>
<dbReference type="GO" id="GO:0038023">
    <property type="term" value="F:signaling receptor activity"/>
    <property type="evidence" value="ECO:0007669"/>
    <property type="project" value="TreeGrafter"/>
</dbReference>
<protein>
    <recommendedName>
        <fullName evidence="6">Receptor ligand binding region domain-containing protein</fullName>
    </recommendedName>
</protein>
<evidence type="ECO:0000256" key="2">
    <source>
        <dbReference type="ARBA" id="ARBA00022692"/>
    </source>
</evidence>
<keyword evidence="3 5" id="KW-1133">Transmembrane helix</keyword>
<evidence type="ECO:0000256" key="5">
    <source>
        <dbReference type="SAM" id="Phobius"/>
    </source>
</evidence>
<dbReference type="PANTHER" id="PTHR44755:SF8">
    <property type="entry name" value="RECEPTOR LIGAND BINDING REGION DOMAIN-CONTAINING PROTEIN"/>
    <property type="match status" value="1"/>
</dbReference>
<dbReference type="PANTHER" id="PTHR44755">
    <property type="entry name" value="NATRIURETIC PEPTIDE RECEPTOR 3-RELATED"/>
    <property type="match status" value="1"/>
</dbReference>
<keyword evidence="8" id="KW-1185">Reference proteome</keyword>
<dbReference type="EMBL" id="MTYJ01000068">
    <property type="protein sequence ID" value="OQV16939.1"/>
    <property type="molecule type" value="Genomic_DNA"/>
</dbReference>